<feature type="transmembrane region" description="Helical" evidence="1">
    <location>
        <begin position="210"/>
        <end position="230"/>
    </location>
</feature>
<reference evidence="3" key="1">
    <citation type="submission" date="2012-01" db="EMBL/GenBank/DDBJ databases">
        <title>The Genome Sequence of Treponema denticola H1-T.</title>
        <authorList>
            <consortium name="The Broad Institute Genome Sequencing Platform"/>
            <person name="Earl A."/>
            <person name="Ward D."/>
            <person name="Feldgarden M."/>
            <person name="Gevers D."/>
            <person name="Blanton J.M."/>
            <person name="Fenno C.J."/>
            <person name="Baranova O.V."/>
            <person name="Mathney J."/>
            <person name="Dewhirst F.E."/>
            <person name="Izard J."/>
            <person name="Young S.K."/>
            <person name="Zeng Q."/>
            <person name="Gargeya S."/>
            <person name="Fitzgerald M."/>
            <person name="Haas B."/>
            <person name="Abouelleil A."/>
            <person name="Alvarado L."/>
            <person name="Arachchi H.M."/>
            <person name="Berlin A."/>
            <person name="Chapman S.B."/>
            <person name="Gearin G."/>
            <person name="Goldberg J."/>
            <person name="Griggs A."/>
            <person name="Gujja S."/>
            <person name="Hansen M."/>
            <person name="Heiman D."/>
            <person name="Howarth C."/>
            <person name="Larimer J."/>
            <person name="Lui A."/>
            <person name="MacDonald P.J.P."/>
            <person name="McCowen C."/>
            <person name="Montmayeur A."/>
            <person name="Murphy C."/>
            <person name="Neiman D."/>
            <person name="Pearson M."/>
            <person name="Priest M."/>
            <person name="Roberts A."/>
            <person name="Saif S."/>
            <person name="Shea T."/>
            <person name="Sisk P."/>
            <person name="Stolte C."/>
            <person name="Sykes S."/>
            <person name="Wortman J."/>
            <person name="Nusbaum C."/>
            <person name="Birren B."/>
        </authorList>
    </citation>
    <scope>NUCLEOTIDE SEQUENCE [LARGE SCALE GENOMIC DNA]</scope>
    <source>
        <strain evidence="3">H1-T</strain>
    </source>
</reference>
<dbReference type="PATRIC" id="fig|999431.4.peg.1366"/>
<dbReference type="Pfam" id="PF00892">
    <property type="entry name" value="EamA"/>
    <property type="match status" value="2"/>
</dbReference>
<dbReference type="InterPro" id="IPR052756">
    <property type="entry name" value="Alkyne_AA_exporter"/>
</dbReference>
<dbReference type="SUPFAM" id="SSF103481">
    <property type="entry name" value="Multidrug resistance efflux transporter EmrE"/>
    <property type="match status" value="2"/>
</dbReference>
<dbReference type="AlphaFoldDB" id="M2BPL2"/>
<dbReference type="EMBL" id="AGDW01000014">
    <property type="protein sequence ID" value="EMB31280.1"/>
    <property type="molecule type" value="Genomic_DNA"/>
</dbReference>
<dbReference type="InterPro" id="IPR000620">
    <property type="entry name" value="EamA_dom"/>
</dbReference>
<feature type="transmembrane region" description="Helical" evidence="1">
    <location>
        <begin position="95"/>
        <end position="116"/>
    </location>
</feature>
<evidence type="ECO:0000313" key="3">
    <source>
        <dbReference type="EMBL" id="EMB31280.1"/>
    </source>
</evidence>
<dbReference type="PANTHER" id="PTHR12715:SF4">
    <property type="entry name" value="EAMA DOMAIN-CONTAINING PROTEIN"/>
    <property type="match status" value="1"/>
</dbReference>
<name>M2BPL2_TREDN</name>
<feature type="transmembrane region" description="Helical" evidence="1">
    <location>
        <begin position="36"/>
        <end position="55"/>
    </location>
</feature>
<feature type="transmembrane region" description="Helical" evidence="1">
    <location>
        <begin position="67"/>
        <end position="89"/>
    </location>
</feature>
<keyword evidence="1" id="KW-1133">Transmembrane helix</keyword>
<feature type="domain" description="EamA" evidence="2">
    <location>
        <begin position="7"/>
        <end position="139"/>
    </location>
</feature>
<proteinExistence type="predicted"/>
<dbReference type="Proteomes" id="UP000011708">
    <property type="component" value="Chromosome"/>
</dbReference>
<evidence type="ECO:0000259" key="2">
    <source>
        <dbReference type="Pfam" id="PF00892"/>
    </source>
</evidence>
<evidence type="ECO:0000256" key="1">
    <source>
        <dbReference type="SAM" id="Phobius"/>
    </source>
</evidence>
<feature type="transmembrane region" description="Helical" evidence="1">
    <location>
        <begin position="268"/>
        <end position="286"/>
    </location>
</feature>
<feature type="transmembrane region" description="Helical" evidence="1">
    <location>
        <begin position="242"/>
        <end position="262"/>
    </location>
</feature>
<sequence>MSNKIKSYLFAIIAIVFFASSFPFSRFGLKHFSPEALGFLRCALASIALLIIGKFNKLRAPFKLKHIGLFFLSGALGFALYLIFFNIGLRSITAATASIIIATTPIMTAATTSILYGEKISKIGILSIISAFCGVLIIILWEGILSVDIGILWTMSAAVSFCGYNILSRKLAKMGYTSIEIVTYSVICAAIILSPFCIEGYKELISADFKYIGSLLYLGILTSALGYFFFNKGIEIAEKTSDVTNFLFFNPLIASILSYLALGETLNEGTAIGGTIIIVSIIVFALKGAPARVPFKAALKGGHNRGTKENCR</sequence>
<feature type="transmembrane region" description="Helical" evidence="1">
    <location>
        <begin position="7"/>
        <end position="24"/>
    </location>
</feature>
<feature type="transmembrane region" description="Helical" evidence="1">
    <location>
        <begin position="123"/>
        <end position="144"/>
    </location>
</feature>
<keyword evidence="1" id="KW-0812">Transmembrane</keyword>
<feature type="transmembrane region" description="Helical" evidence="1">
    <location>
        <begin position="150"/>
        <end position="167"/>
    </location>
</feature>
<dbReference type="InterPro" id="IPR037185">
    <property type="entry name" value="EmrE-like"/>
</dbReference>
<comment type="caution">
    <text evidence="3">The sequence shown here is derived from an EMBL/GenBank/DDBJ whole genome shotgun (WGS) entry which is preliminary data.</text>
</comment>
<dbReference type="GO" id="GO:0016020">
    <property type="term" value="C:membrane"/>
    <property type="evidence" value="ECO:0007669"/>
    <property type="project" value="InterPro"/>
</dbReference>
<gene>
    <name evidence="3" type="ORF">HMPREF9725_01329</name>
</gene>
<protein>
    <recommendedName>
        <fullName evidence="2">EamA domain-containing protein</fullName>
    </recommendedName>
</protein>
<dbReference type="PANTHER" id="PTHR12715">
    <property type="entry name" value="TRANSPORTER, DRUG/METABOLITE EXPORTER FAMILY"/>
    <property type="match status" value="1"/>
</dbReference>
<feature type="transmembrane region" description="Helical" evidence="1">
    <location>
        <begin position="179"/>
        <end position="198"/>
    </location>
</feature>
<keyword evidence="1" id="KW-0472">Membrane</keyword>
<dbReference type="RefSeq" id="WP_002688522.1">
    <property type="nucleotide sequence ID" value="NZ_CM001794.1"/>
</dbReference>
<dbReference type="HOGENOM" id="CLU_033863_4_1_12"/>
<organism evidence="3">
    <name type="scientific">Treponema denticola H1-T</name>
    <dbReference type="NCBI Taxonomy" id="999431"/>
    <lineage>
        <taxon>Bacteria</taxon>
        <taxon>Pseudomonadati</taxon>
        <taxon>Spirochaetota</taxon>
        <taxon>Spirochaetia</taxon>
        <taxon>Spirochaetales</taxon>
        <taxon>Treponemataceae</taxon>
        <taxon>Treponema</taxon>
    </lineage>
</organism>
<accession>M2BPL2</accession>
<feature type="domain" description="EamA" evidence="2">
    <location>
        <begin position="149"/>
        <end position="284"/>
    </location>
</feature>